<dbReference type="RefSeq" id="WP_155164261.1">
    <property type="nucleotide sequence ID" value="NZ_JBGLIC010000001.1"/>
</dbReference>
<protein>
    <recommendedName>
        <fullName evidence="5">Phage protein</fullName>
    </recommendedName>
</protein>
<dbReference type="AlphaFoldDB" id="A0A7X2XH75"/>
<comment type="caution">
    <text evidence="1">The sequence shown here is derived from an EMBL/GenBank/DDBJ whole genome shotgun (WGS) entry which is preliminary data.</text>
</comment>
<evidence type="ECO:0000313" key="1">
    <source>
        <dbReference type="EMBL" id="MTT76670.1"/>
    </source>
</evidence>
<proteinExistence type="predicted"/>
<evidence type="ECO:0000313" key="3">
    <source>
        <dbReference type="Proteomes" id="UP000443070"/>
    </source>
</evidence>
<dbReference type="EMBL" id="WNBM01000010">
    <property type="protein sequence ID" value="MTT76670.1"/>
    <property type="molecule type" value="Genomic_DNA"/>
</dbReference>
<evidence type="ECO:0000313" key="2">
    <source>
        <dbReference type="EMBL" id="MTU04801.1"/>
    </source>
</evidence>
<keyword evidence="3" id="KW-1185">Reference proteome</keyword>
<dbReference type="EMBL" id="WNBW01000011">
    <property type="protein sequence ID" value="MTU04801.1"/>
    <property type="molecule type" value="Genomic_DNA"/>
</dbReference>
<accession>A0A7X2XH75</accession>
<evidence type="ECO:0008006" key="5">
    <source>
        <dbReference type="Google" id="ProtNLM"/>
    </source>
</evidence>
<name>A0A7X2XH75_9FIRM</name>
<organism evidence="1 4">
    <name type="scientific">Phascolarctobacterium faecium</name>
    <dbReference type="NCBI Taxonomy" id="33025"/>
    <lineage>
        <taxon>Bacteria</taxon>
        <taxon>Bacillati</taxon>
        <taxon>Bacillota</taxon>
        <taxon>Negativicutes</taxon>
        <taxon>Acidaminococcales</taxon>
        <taxon>Acidaminococcaceae</taxon>
        <taxon>Phascolarctobacterium</taxon>
    </lineage>
</organism>
<reference evidence="3 4" key="1">
    <citation type="journal article" date="2019" name="Nat. Med.">
        <title>A library of human gut bacterial isolates paired with longitudinal multiomics data enables mechanistic microbiome research.</title>
        <authorList>
            <person name="Poyet M."/>
            <person name="Groussin M."/>
            <person name="Gibbons S.M."/>
            <person name="Avila-Pacheco J."/>
            <person name="Jiang X."/>
            <person name="Kearney S.M."/>
            <person name="Perrotta A.R."/>
            <person name="Berdy B."/>
            <person name="Zhao S."/>
            <person name="Lieberman T.D."/>
            <person name="Swanson P.K."/>
            <person name="Smith M."/>
            <person name="Roesemann S."/>
            <person name="Alexander J.E."/>
            <person name="Rich S.A."/>
            <person name="Livny J."/>
            <person name="Vlamakis H."/>
            <person name="Clish C."/>
            <person name="Bullock K."/>
            <person name="Deik A."/>
            <person name="Scott J."/>
            <person name="Pierce K.A."/>
            <person name="Xavier R.J."/>
            <person name="Alm E.J."/>
        </authorList>
    </citation>
    <scope>NUCLEOTIDE SEQUENCE [LARGE SCALE GENOMIC DNA]</scope>
    <source>
        <strain evidence="1 4">BIOML-A13</strain>
        <strain evidence="2 3">BIOML-A3</strain>
    </source>
</reference>
<dbReference type="Proteomes" id="UP000443070">
    <property type="component" value="Unassembled WGS sequence"/>
</dbReference>
<gene>
    <name evidence="1" type="ORF">GMD11_10405</name>
    <name evidence="2" type="ORF">GMD18_10395</name>
</gene>
<sequence length="197" mass="22821">MMNNTDICNMALAYLAKGRISSIDENNELARQCKLFYDHSRKGLLREYSWGFAKRIIRLAELDASNPDWKYVYAYPEKCVCARRIFNEKETVNSLDKDKYDLFLISDNTQAIGCDVYQAYLEYTYDAEDAELFSSDFVEALARMLAFNICLQLNGNGTIQQTQYQLAQAALSRAKYTTAAERQDKLDYPDKYFTARM</sequence>
<dbReference type="Proteomes" id="UP000484547">
    <property type="component" value="Unassembled WGS sequence"/>
</dbReference>
<evidence type="ECO:0000313" key="4">
    <source>
        <dbReference type="Proteomes" id="UP000484547"/>
    </source>
</evidence>
<dbReference type="OrthoDB" id="7278537at2"/>